<sequence>MIEYYKKIGDNKMEAYYLEKNMRLKDSLGRINQSALITQNKIDKKALLTQKKDNPLFYLLVPIVLLVLLSLIVIYFYRKKQHKKYISPKLPDRNTDLQGDTSDGDNLLLLLEMVKRNDKHLLAVFQNVFPYLYKRLLEFPELTPLDLEMCVYLKLNIQTKDIATYMRSSINSVDSRKYRLRKKLNIPQNTNLYVWINKL</sequence>
<keyword evidence="1" id="KW-0812">Transmembrane</keyword>
<protein>
    <submittedName>
        <fullName evidence="2">DNA-binding CsgD family transcriptional regulator</fullName>
    </submittedName>
</protein>
<dbReference type="Proteomes" id="UP000589738">
    <property type="component" value="Unassembled WGS sequence"/>
</dbReference>
<evidence type="ECO:0000256" key="1">
    <source>
        <dbReference type="SAM" id="Phobius"/>
    </source>
</evidence>
<dbReference type="GO" id="GO:0003677">
    <property type="term" value="F:DNA binding"/>
    <property type="evidence" value="ECO:0007669"/>
    <property type="project" value="UniProtKB-KW"/>
</dbReference>
<reference evidence="2 3" key="1">
    <citation type="submission" date="2020-08" db="EMBL/GenBank/DDBJ databases">
        <title>Functional genomics of gut bacteria from endangered species of beetles.</title>
        <authorList>
            <person name="Carlos-Shanley C."/>
        </authorList>
    </citation>
    <scope>NUCLEOTIDE SEQUENCE [LARGE SCALE GENOMIC DNA]</scope>
    <source>
        <strain evidence="2 3">S00136</strain>
    </source>
</reference>
<comment type="caution">
    <text evidence="2">The sequence shown here is derived from an EMBL/GenBank/DDBJ whole genome shotgun (WGS) entry which is preliminary data.</text>
</comment>
<organism evidence="2 3">
    <name type="scientific">Chryseobacterium shigense</name>
    <dbReference type="NCBI Taxonomy" id="297244"/>
    <lineage>
        <taxon>Bacteria</taxon>
        <taxon>Pseudomonadati</taxon>
        <taxon>Bacteroidota</taxon>
        <taxon>Flavobacteriia</taxon>
        <taxon>Flavobacteriales</taxon>
        <taxon>Weeksellaceae</taxon>
        <taxon>Chryseobacterium group</taxon>
        <taxon>Chryseobacterium</taxon>
    </lineage>
</organism>
<keyword evidence="1" id="KW-0472">Membrane</keyword>
<dbReference type="SUPFAM" id="SSF46894">
    <property type="entry name" value="C-terminal effector domain of the bipartite response regulators"/>
    <property type="match status" value="1"/>
</dbReference>
<gene>
    <name evidence="2" type="ORF">HNP36_003734</name>
</gene>
<accession>A0A841N697</accession>
<name>A0A841N697_9FLAO</name>
<keyword evidence="1" id="KW-1133">Transmembrane helix</keyword>
<keyword evidence="2" id="KW-0238">DNA-binding</keyword>
<keyword evidence="3" id="KW-1185">Reference proteome</keyword>
<evidence type="ECO:0000313" key="2">
    <source>
        <dbReference type="EMBL" id="MBB6372616.1"/>
    </source>
</evidence>
<dbReference type="AlphaFoldDB" id="A0A841N697"/>
<dbReference type="RefSeq" id="WP_184167256.1">
    <property type="nucleotide sequence ID" value="NZ_JACHLC010000007.1"/>
</dbReference>
<dbReference type="GO" id="GO:0006355">
    <property type="term" value="P:regulation of DNA-templated transcription"/>
    <property type="evidence" value="ECO:0007669"/>
    <property type="project" value="InterPro"/>
</dbReference>
<dbReference type="InterPro" id="IPR016032">
    <property type="entry name" value="Sig_transdc_resp-reg_C-effctor"/>
</dbReference>
<dbReference type="EMBL" id="JACHLC010000007">
    <property type="protein sequence ID" value="MBB6372616.1"/>
    <property type="molecule type" value="Genomic_DNA"/>
</dbReference>
<evidence type="ECO:0000313" key="3">
    <source>
        <dbReference type="Proteomes" id="UP000589738"/>
    </source>
</evidence>
<proteinExistence type="predicted"/>
<feature type="transmembrane region" description="Helical" evidence="1">
    <location>
        <begin position="56"/>
        <end position="77"/>
    </location>
</feature>